<evidence type="ECO:0000256" key="24">
    <source>
        <dbReference type="SAM" id="MobiDB-lite"/>
    </source>
</evidence>
<keyword evidence="17" id="KW-0464">Manganese</keyword>
<feature type="region of interest" description="Disordered" evidence="24">
    <location>
        <begin position="1"/>
        <end position="24"/>
    </location>
</feature>
<feature type="domain" description="DRBM" evidence="25">
    <location>
        <begin position="1602"/>
        <end position="1677"/>
    </location>
</feature>
<dbReference type="GO" id="GO:0031053">
    <property type="term" value="P:primary miRNA processing"/>
    <property type="evidence" value="ECO:0007669"/>
    <property type="project" value="TreeGrafter"/>
</dbReference>
<dbReference type="InterPro" id="IPR014720">
    <property type="entry name" value="dsRBD_dom"/>
</dbReference>
<evidence type="ECO:0000256" key="10">
    <source>
        <dbReference type="ARBA" id="ARBA00022723"/>
    </source>
</evidence>
<feature type="domain" description="RNase III" evidence="26">
    <location>
        <begin position="1452"/>
        <end position="1575"/>
    </location>
</feature>
<dbReference type="PANTHER" id="PTHR11207:SF0">
    <property type="entry name" value="RIBONUCLEASE 3"/>
    <property type="match status" value="1"/>
</dbReference>
<dbReference type="PROSITE" id="PS50142">
    <property type="entry name" value="RNASE_3_2"/>
    <property type="match status" value="2"/>
</dbReference>
<dbReference type="GO" id="GO:0004525">
    <property type="term" value="F:ribonuclease III activity"/>
    <property type="evidence" value="ECO:0007669"/>
    <property type="project" value="UniProtKB-EC"/>
</dbReference>
<comment type="cofactor">
    <cofactor evidence="2">
        <name>Mn(2+)</name>
        <dbReference type="ChEBI" id="CHEBI:29035"/>
    </cofactor>
</comment>
<evidence type="ECO:0000256" key="6">
    <source>
        <dbReference type="ARBA" id="ARBA00012177"/>
    </source>
</evidence>
<dbReference type="GO" id="GO:0031054">
    <property type="term" value="P:pre-miRNA processing"/>
    <property type="evidence" value="ECO:0007669"/>
    <property type="project" value="InterPro"/>
</dbReference>
<sequence>MVLPERPSSNSVPNNYPWPLSTSTPVNQAWRYPQNAYPSQPPPRNTWDGNADCNGTWPYANAPVLPGNGPSVNNMNICPPPPSAVNLSVPPPIFPNHLAPSVISPGLAFTPHVAHPPPTFSVPPPVLHVPPPSVPPPAILPENSLYSSDPITAKSNVSSSTILKKDADLFSLSTTFKDPAKSEKHSCQNIKQYKSESMPFADQVSKSFIKHKEESYGNLKHKNVRSSDSVKITCSEKKCKEDTRFENRKDNSKDLKRTKDSNILSKKENFDSKREIRTSSSNKGSSKYSEKPRERSESRYSRSPSSLKRHRSKSRSYSRERSYSHRLSVDRRRHDSQDRSKRRSTRDRSFSRGRKSRSPSTSYSLSDRKRRSYSRDRGGRSHSHRRSKERQRYFDEKRQSRCRSSRSTSKTPVTYKRTKGEASNSTKASPKSQKSDLKAKDAIKDVFVHSSFSEENKTVKEDRKGVKKDVSLKTTRSCSISIEEKGSTSKVLNIESNITGKGPRDIEMNVQKNDISEDKIDESKKLADISCVKNDKNLELKKLSKSSSVSNKLKDDAHEMSNNISICSSSHKLEVCEESSLSLMDSPSKHERDSVSRATSCPKDKLDKSEKPQRDSSKTPVKKCGTKVNKRTSSLSSSSQKKGSREETSDSKDKISMSDSRKRSIHSSSRDLSPYYSKRRHLSKSRSRERSHYRSESRNREDSKRVVRCSPKSPRFRRERSEMNDRSRSRDRAPPQRRLHSRGRESSPDNQPSISTEASKWIKSTPSELYYSRIDEDSKEVVATDALKELHNKFRCELVERAARVRAGKPKYDPPIRKTKLRNHKPKELQCEEDSSSSSEKSSSSDEEDTSLEELEKKRQHPDRLHAELWFNDPKEMNDGPLCRCSMKASRSGIRHGIYVGEEHLPPCDPFSNNSKRLYHYKIAMTPVTNFLTKSPTIIEHNGKKYVFEGFSMFSHMPLPKLPHCKVIRFNYEYTIIYVEEEMPTNFTVAGLELFSSFLLQEILELVDLEWNAHNDPDGCPQFHFMPRFAKISKEAGKELLSLNVIMEYLLNSNKILINEENLEEILAYSNKMWQDLADEVKGMIVTCPGMKPSSIRVDQLDREHIDSHSENTIPVIVHFGVRPPQLSYAGNPQYQKAWRDYVKYRHLLANKPKVRYADRHKLLQKETKLQEMRMENDLKRDVTVVISSKGFYKTGIMSDIVQHAMLLPVLVCHLRFHASLNRLEENIGYKFVDRYLLQLALTHPSYRENFGTNPDHARNSLTNCGLRQPQYGDRRIHYMNTRKRGINTLINIMSRFGNQQESTSSINHNERLEFLGDAVVEFLSSIHLFYMFPDLEEGGLATYRAAIVQNQHLAVLSKKLQLEKFMLYAHGSDLCHDLELRHAMANCFEALMGALFLDGGIEVADKVFSNTLFPEEELQEVWKNYPLHPLQEQEPDGDRKWIESVPLLQNLRKFEEQIGIEFTHIRLLARALTHRSLGYNNLTLGSNQRLEFLGDTVLQLVASEYLYKFFPQHHEGHLSLLRSSLVNNRTQAVVCGDLGMVQYAIYPYFKVELKPKDKADLLEAFLGALYVDKDLGYCRKFCEVCFFPRLQDFIMNQDWNDPKSKLQQCCLTLRSMDGGEPDIPTYKVIECKGPTNTRVYTVAVYFQGNRLAVGSGHSIQQAEMDAASNALQKSKDLFPQLKHQKRAIERSLKQGNSRKHKQYRHSESRK</sequence>
<feature type="compositionally biased region" description="Basic and acidic residues" evidence="24">
    <location>
        <begin position="244"/>
        <end position="277"/>
    </location>
</feature>
<feature type="compositionally biased region" description="Basic and acidic residues" evidence="24">
    <location>
        <begin position="643"/>
        <end position="662"/>
    </location>
</feature>
<dbReference type="Gene3D" id="1.10.1520.10">
    <property type="entry name" value="Ribonuclease III domain"/>
    <property type="match status" value="2"/>
</dbReference>
<evidence type="ECO:0000256" key="9">
    <source>
        <dbReference type="ARBA" id="ARBA00022722"/>
    </source>
</evidence>
<keyword evidence="9" id="KW-0540">Nuclease</keyword>
<dbReference type="InterPro" id="IPR044442">
    <property type="entry name" value="RNAse_III_DSRM__animal"/>
</dbReference>
<feature type="domain" description="RNase III" evidence="26">
    <location>
        <begin position="1221"/>
        <end position="1401"/>
    </location>
</feature>
<organism evidence="27 28">
    <name type="scientific">Larinioides sclopetarius</name>
    <dbReference type="NCBI Taxonomy" id="280406"/>
    <lineage>
        <taxon>Eukaryota</taxon>
        <taxon>Metazoa</taxon>
        <taxon>Ecdysozoa</taxon>
        <taxon>Arthropoda</taxon>
        <taxon>Chelicerata</taxon>
        <taxon>Arachnida</taxon>
        <taxon>Araneae</taxon>
        <taxon>Araneomorphae</taxon>
        <taxon>Entelegynae</taxon>
        <taxon>Araneoidea</taxon>
        <taxon>Araneidae</taxon>
        <taxon>Larinioides</taxon>
    </lineage>
</organism>
<evidence type="ECO:0000256" key="3">
    <source>
        <dbReference type="ARBA" id="ARBA00001946"/>
    </source>
</evidence>
<feature type="compositionally biased region" description="Basic and acidic residues" evidence="24">
    <location>
        <begin position="719"/>
        <end position="734"/>
    </location>
</feature>
<dbReference type="SUPFAM" id="SSF54768">
    <property type="entry name" value="dsRNA-binding domain-like"/>
    <property type="match status" value="1"/>
</dbReference>
<accession>A0AAV2A9A6</accession>
<evidence type="ECO:0000256" key="2">
    <source>
        <dbReference type="ARBA" id="ARBA00001936"/>
    </source>
</evidence>
<dbReference type="GO" id="GO:0046872">
    <property type="term" value="F:metal ion binding"/>
    <property type="evidence" value="ECO:0007669"/>
    <property type="project" value="UniProtKB-KW"/>
</dbReference>
<dbReference type="PROSITE" id="PS00517">
    <property type="entry name" value="RNASE_3_1"/>
    <property type="match status" value="1"/>
</dbReference>
<dbReference type="FunFam" id="3.30.160.20:FF:000012">
    <property type="entry name" value="Drosha ribonuclease III"/>
    <property type="match status" value="1"/>
</dbReference>
<dbReference type="InterPro" id="IPR058938">
    <property type="entry name" value="Helical_CED_Drosha"/>
</dbReference>
<proteinExistence type="inferred from homology"/>
<dbReference type="EC" id="3.1.26.3" evidence="6"/>
<dbReference type="CDD" id="cd00593">
    <property type="entry name" value="RIBOc"/>
    <property type="match status" value="2"/>
</dbReference>
<evidence type="ECO:0000256" key="19">
    <source>
        <dbReference type="ARBA" id="ARBA00032486"/>
    </source>
</evidence>
<reference evidence="27 28" key="1">
    <citation type="submission" date="2024-04" db="EMBL/GenBank/DDBJ databases">
        <authorList>
            <person name="Rising A."/>
            <person name="Reimegard J."/>
            <person name="Sonavane S."/>
            <person name="Akerstrom W."/>
            <person name="Nylinder S."/>
            <person name="Hedman E."/>
            <person name="Kallberg Y."/>
        </authorList>
    </citation>
    <scope>NUCLEOTIDE SEQUENCE [LARGE SCALE GENOMIC DNA]</scope>
</reference>
<evidence type="ECO:0000256" key="8">
    <source>
        <dbReference type="ARBA" id="ARBA00022517"/>
    </source>
</evidence>
<dbReference type="InterPro" id="IPR011907">
    <property type="entry name" value="RNase_III"/>
</dbReference>
<dbReference type="Gene3D" id="3.30.160.20">
    <property type="match status" value="1"/>
</dbReference>
<dbReference type="Pfam" id="PF00035">
    <property type="entry name" value="dsrm"/>
    <property type="match status" value="1"/>
</dbReference>
<feature type="compositionally biased region" description="Basic and acidic residues" evidence="24">
    <location>
        <begin position="602"/>
        <end position="617"/>
    </location>
</feature>
<keyword evidence="8" id="KW-0690">Ribosome biogenesis</keyword>
<evidence type="ECO:0000256" key="4">
    <source>
        <dbReference type="ARBA" id="ARBA00004123"/>
    </source>
</evidence>
<feature type="compositionally biased region" description="Polar residues" evidence="24">
    <location>
        <begin position="7"/>
        <end position="24"/>
    </location>
</feature>
<comment type="similarity">
    <text evidence="5">Belongs to the ribonuclease III family.</text>
</comment>
<evidence type="ECO:0000313" key="27">
    <source>
        <dbReference type="EMBL" id="CAL1280570.1"/>
    </source>
</evidence>
<keyword evidence="14" id="KW-0460">Magnesium</keyword>
<dbReference type="InterPro" id="IPR036389">
    <property type="entry name" value="RNase_III_sf"/>
</dbReference>
<feature type="compositionally biased region" description="Basic residues" evidence="24">
    <location>
        <begin position="380"/>
        <end position="389"/>
    </location>
</feature>
<dbReference type="Pfam" id="PF26050">
    <property type="entry name" value="Helical_CED_Drosha"/>
    <property type="match status" value="1"/>
</dbReference>
<keyword evidence="12" id="KW-0255">Endonuclease</keyword>
<dbReference type="SMART" id="SM00535">
    <property type="entry name" value="RIBOc"/>
    <property type="match status" value="2"/>
</dbReference>
<keyword evidence="28" id="KW-1185">Reference proteome</keyword>
<evidence type="ECO:0000256" key="15">
    <source>
        <dbReference type="ARBA" id="ARBA00022884"/>
    </source>
</evidence>
<keyword evidence="11" id="KW-0677">Repeat</keyword>
<dbReference type="GO" id="GO:0006364">
    <property type="term" value="P:rRNA processing"/>
    <property type="evidence" value="ECO:0007669"/>
    <property type="project" value="InterPro"/>
</dbReference>
<feature type="compositionally biased region" description="Basic and acidic residues" evidence="24">
    <location>
        <begin position="288"/>
        <end position="300"/>
    </location>
</feature>
<dbReference type="SMART" id="SM00358">
    <property type="entry name" value="DSRM"/>
    <property type="match status" value="1"/>
</dbReference>
<evidence type="ECO:0000256" key="23">
    <source>
        <dbReference type="PROSITE-ProRule" id="PRU00266"/>
    </source>
</evidence>
<feature type="compositionally biased region" description="Basic residues" evidence="24">
    <location>
        <begin position="340"/>
        <end position="357"/>
    </location>
</feature>
<dbReference type="PANTHER" id="PTHR11207">
    <property type="entry name" value="RIBONUCLEASE III"/>
    <property type="match status" value="1"/>
</dbReference>
<feature type="compositionally biased region" description="Basic and acidic residues" evidence="24">
    <location>
        <begin position="390"/>
        <end position="399"/>
    </location>
</feature>
<keyword evidence="16" id="KW-0334">Gonadal differentiation</keyword>
<comment type="cofactor">
    <cofactor evidence="3">
        <name>Mg(2+)</name>
        <dbReference type="ChEBI" id="CHEBI:18420"/>
    </cofactor>
</comment>
<feature type="region of interest" description="Disordered" evidence="24">
    <location>
        <begin position="1690"/>
        <end position="1711"/>
    </location>
</feature>
<dbReference type="GO" id="GO:0007506">
    <property type="term" value="P:gonadal mesoderm development"/>
    <property type="evidence" value="ECO:0007669"/>
    <property type="project" value="UniProtKB-KW"/>
</dbReference>
<keyword evidence="13" id="KW-0378">Hydrolase</keyword>
<feature type="compositionally biased region" description="Basic and acidic residues" evidence="24">
    <location>
        <begin position="317"/>
        <end position="339"/>
    </location>
</feature>
<dbReference type="GO" id="GO:0070877">
    <property type="term" value="C:microprocessor complex"/>
    <property type="evidence" value="ECO:0007669"/>
    <property type="project" value="TreeGrafter"/>
</dbReference>
<evidence type="ECO:0000259" key="25">
    <source>
        <dbReference type="PROSITE" id="PS50137"/>
    </source>
</evidence>
<evidence type="ECO:0000256" key="7">
    <source>
        <dbReference type="ARBA" id="ARBA00017706"/>
    </source>
</evidence>
<evidence type="ECO:0000256" key="20">
    <source>
        <dbReference type="ARBA" id="ARBA00060285"/>
    </source>
</evidence>
<feature type="compositionally biased region" description="Polar residues" evidence="24">
    <location>
        <begin position="748"/>
        <end position="762"/>
    </location>
</feature>
<evidence type="ECO:0000256" key="22">
    <source>
        <dbReference type="ARBA" id="ARBA00083702"/>
    </source>
</evidence>
<evidence type="ECO:0000256" key="11">
    <source>
        <dbReference type="ARBA" id="ARBA00022737"/>
    </source>
</evidence>
<dbReference type="HAMAP" id="MF_00104">
    <property type="entry name" value="RNase_III"/>
    <property type="match status" value="1"/>
</dbReference>
<evidence type="ECO:0000256" key="18">
    <source>
        <dbReference type="ARBA" id="ARBA00023242"/>
    </source>
</evidence>
<protein>
    <recommendedName>
        <fullName evidence="7">Ribonuclease 3</fullName>
        <ecNumber evidence="6">3.1.26.3</ecNumber>
    </recommendedName>
    <alternativeName>
        <fullName evidence="19">Ribonuclease III</fullName>
    </alternativeName>
    <alternativeName>
        <fullName evidence="21 22">protein Drosha</fullName>
    </alternativeName>
</protein>
<dbReference type="GO" id="GO:0003723">
    <property type="term" value="F:RNA binding"/>
    <property type="evidence" value="ECO:0007669"/>
    <property type="project" value="UniProtKB-UniRule"/>
</dbReference>
<dbReference type="PROSITE" id="PS50137">
    <property type="entry name" value="DS_RBD"/>
    <property type="match status" value="1"/>
</dbReference>
<evidence type="ECO:0000256" key="13">
    <source>
        <dbReference type="ARBA" id="ARBA00022801"/>
    </source>
</evidence>
<feature type="region of interest" description="Disordered" evidence="24">
    <location>
        <begin position="244"/>
        <end position="438"/>
    </location>
</feature>
<dbReference type="Proteomes" id="UP001497382">
    <property type="component" value="Unassembled WGS sequence"/>
</dbReference>
<evidence type="ECO:0000259" key="26">
    <source>
        <dbReference type="PROSITE" id="PS50142"/>
    </source>
</evidence>
<gene>
    <name evidence="27" type="ORF">LARSCL_LOCUS11047</name>
</gene>
<evidence type="ECO:0000256" key="14">
    <source>
        <dbReference type="ARBA" id="ARBA00022842"/>
    </source>
</evidence>
<evidence type="ECO:0000256" key="1">
    <source>
        <dbReference type="ARBA" id="ARBA00000109"/>
    </source>
</evidence>
<dbReference type="CDD" id="cd19877">
    <property type="entry name" value="DSRM_RNAse_III_meta_like"/>
    <property type="match status" value="1"/>
</dbReference>
<dbReference type="InterPro" id="IPR000999">
    <property type="entry name" value="RNase_III_dom"/>
</dbReference>
<evidence type="ECO:0000256" key="12">
    <source>
        <dbReference type="ARBA" id="ARBA00022759"/>
    </source>
</evidence>
<keyword evidence="15 23" id="KW-0694">RNA-binding</keyword>
<comment type="function">
    <text evidence="20">Executes the initial step of microRNA (miRNA) processing in the nucleus, that is the cleavage of pri-miRNA to release pre-miRNA. Involved in pre-rRNA processing. Cleaves double-strand RNA and does not cleave single-strand RNA. Involved in fertility. Required for the function or synthesis of the let-7 miRNA.</text>
</comment>
<keyword evidence="10" id="KW-0479">Metal-binding</keyword>
<feature type="region of interest" description="Disordered" evidence="24">
    <location>
        <begin position="808"/>
        <end position="860"/>
    </location>
</feature>
<name>A0AAV2A9A6_9ARAC</name>
<comment type="subcellular location">
    <subcellularLocation>
        <location evidence="4">Nucleus</location>
    </subcellularLocation>
</comment>
<dbReference type="FunFam" id="1.10.1520.10:FF:000002">
    <property type="entry name" value="Drosha ribonuclease III"/>
    <property type="match status" value="1"/>
</dbReference>
<dbReference type="Pfam" id="PF00636">
    <property type="entry name" value="Ribonuclease_3"/>
    <property type="match status" value="1"/>
</dbReference>
<feature type="compositionally biased region" description="Basic residues" evidence="24">
    <location>
        <begin position="620"/>
        <end position="630"/>
    </location>
</feature>
<dbReference type="SUPFAM" id="SSF69065">
    <property type="entry name" value="RNase III domain-like"/>
    <property type="match status" value="2"/>
</dbReference>
<keyword evidence="16" id="KW-0221">Differentiation</keyword>
<comment type="catalytic activity">
    <reaction evidence="1">
        <text>Endonucleolytic cleavage to 5'-phosphomonoester.</text>
        <dbReference type="EC" id="3.1.26.3"/>
    </reaction>
</comment>
<evidence type="ECO:0000256" key="17">
    <source>
        <dbReference type="ARBA" id="ARBA00023211"/>
    </source>
</evidence>
<evidence type="ECO:0000256" key="21">
    <source>
        <dbReference type="ARBA" id="ARBA00078955"/>
    </source>
</evidence>
<feature type="compositionally biased region" description="Polar residues" evidence="24">
    <location>
        <begin position="421"/>
        <end position="432"/>
    </location>
</feature>
<keyword evidence="18" id="KW-0539">Nucleus</keyword>
<evidence type="ECO:0000313" key="28">
    <source>
        <dbReference type="Proteomes" id="UP001497382"/>
    </source>
</evidence>
<dbReference type="Pfam" id="PF14622">
    <property type="entry name" value="Ribonucleas_3_3"/>
    <property type="match status" value="1"/>
</dbReference>
<evidence type="ECO:0000256" key="5">
    <source>
        <dbReference type="ARBA" id="ARBA00010183"/>
    </source>
</evidence>
<feature type="compositionally biased region" description="Basic and acidic residues" evidence="24">
    <location>
        <begin position="686"/>
        <end position="705"/>
    </location>
</feature>
<comment type="caution">
    <text evidence="27">The sequence shown here is derived from an EMBL/GenBank/DDBJ whole genome shotgun (WGS) entry which is preliminary data.</text>
</comment>
<evidence type="ECO:0000256" key="16">
    <source>
        <dbReference type="ARBA" id="ARBA00023156"/>
    </source>
</evidence>
<feature type="compositionally biased region" description="Basic residues" evidence="24">
    <location>
        <begin position="307"/>
        <end position="316"/>
    </location>
</feature>
<feature type="region of interest" description="Disordered" evidence="24">
    <location>
        <begin position="581"/>
        <end position="762"/>
    </location>
</feature>
<dbReference type="EMBL" id="CAXIEN010000133">
    <property type="protein sequence ID" value="CAL1280570.1"/>
    <property type="molecule type" value="Genomic_DNA"/>
</dbReference>